<proteinExistence type="predicted"/>
<evidence type="ECO:0000313" key="5">
    <source>
        <dbReference type="Proteomes" id="UP000325313"/>
    </source>
</evidence>
<accession>A0A5B0NYR9</accession>
<evidence type="ECO:0000313" key="2">
    <source>
        <dbReference type="EMBL" id="KAA1071143.1"/>
    </source>
</evidence>
<evidence type="ECO:0000256" key="1">
    <source>
        <dbReference type="SAM" id="SignalP"/>
    </source>
</evidence>
<keyword evidence="1" id="KW-0732">Signal</keyword>
<dbReference type="Proteomes" id="UP000325313">
    <property type="component" value="Unassembled WGS sequence"/>
</dbReference>
<dbReference type="Proteomes" id="UP000324748">
    <property type="component" value="Unassembled WGS sequence"/>
</dbReference>
<gene>
    <name evidence="3" type="ORF">PGT21_020954</name>
    <name evidence="2" type="ORF">PGTUg99_000597</name>
</gene>
<dbReference type="AlphaFoldDB" id="A0A5B0NYR9"/>
<feature type="signal peptide" evidence="1">
    <location>
        <begin position="1"/>
        <end position="24"/>
    </location>
</feature>
<dbReference type="OrthoDB" id="10548063at2759"/>
<name>A0A5B0NYR9_PUCGR</name>
<evidence type="ECO:0000313" key="3">
    <source>
        <dbReference type="EMBL" id="KAA1094427.1"/>
    </source>
</evidence>
<reference evidence="4 5" key="1">
    <citation type="submission" date="2019-05" db="EMBL/GenBank/DDBJ databases">
        <title>Emergence of the Ug99 lineage of the wheat stem rust pathogen through somatic hybridization.</title>
        <authorList>
            <person name="Li F."/>
            <person name="Upadhyaya N.M."/>
            <person name="Sperschneider J."/>
            <person name="Matny O."/>
            <person name="Nguyen-Phuc H."/>
            <person name="Mago R."/>
            <person name="Raley C."/>
            <person name="Miller M.E."/>
            <person name="Silverstein K.A.T."/>
            <person name="Henningsen E."/>
            <person name="Hirsch C.D."/>
            <person name="Visser B."/>
            <person name="Pretorius Z.A."/>
            <person name="Steffenson B.J."/>
            <person name="Schwessinger B."/>
            <person name="Dodds P.N."/>
            <person name="Figueroa M."/>
        </authorList>
    </citation>
    <scope>NUCLEOTIDE SEQUENCE [LARGE SCALE GENOMIC DNA]</scope>
    <source>
        <strain evidence="3">21-0</strain>
        <strain evidence="2 5">Ug99</strain>
    </source>
</reference>
<feature type="chain" id="PRO_5036137593" evidence="1">
    <location>
        <begin position="25"/>
        <end position="789"/>
    </location>
</feature>
<dbReference type="EMBL" id="VDEP01000479">
    <property type="protein sequence ID" value="KAA1071143.1"/>
    <property type="molecule type" value="Genomic_DNA"/>
</dbReference>
<organism evidence="3 4">
    <name type="scientific">Puccinia graminis f. sp. tritici</name>
    <dbReference type="NCBI Taxonomy" id="56615"/>
    <lineage>
        <taxon>Eukaryota</taxon>
        <taxon>Fungi</taxon>
        <taxon>Dikarya</taxon>
        <taxon>Basidiomycota</taxon>
        <taxon>Pucciniomycotina</taxon>
        <taxon>Pucciniomycetes</taxon>
        <taxon>Pucciniales</taxon>
        <taxon>Pucciniaceae</taxon>
        <taxon>Puccinia</taxon>
    </lineage>
</organism>
<sequence>MSCKMKNSLIFGMVALIQVDFLSGTMRNNLELWSDLASSLGNEQVPTNPLKTLRLFDNRSVEGFDERRTSPSFLVEPACKIGSDKVHLPVEKRQKLDLDLSLGFPAWSHKEIIPPGLSSPQSSRWNAICSTSNEPIYTISADENNEFEKPRKVDSLSDVGKDGVVGLKLQASIEVNGEHRKKIVAPLFYHPNKAVGSDIAHDKSKLINQSQMISRSRETLLIGIVDFQIDPKIWAWITLTLSHLNGPKDHELKTSSKDHMDKLRNAYFHQKLRRGKKTDEKSCENSHAILRLSKISRLLWVSNSHILQKFANFQLGFDYVEVQRALQRWFLEFMKRCKKEVPFRVSRDCTSLSDSMEIDELKVYQKLNLALHAKAEMAAYKVYQEESEKEPLLVSKPEFLINKSVFDLLGLYYKFMSKKNWDLIFGNDSNLIIQIEKLRPMMKEESGQVCSTLGSRGTTQSLIPWKAFYPMNSLNSNSSQLRHMEFDLSNHVKPIYEEKSISEMPQVKVQFDFDVQNATEEKWAWISRVKRNKKNDYEKLFQRTSEKLIKEVKVCLVYYAQKYLNLEKWIKLSELPESQICEKLEVIFDILWGLNQEVIQFFGCELYGEDYSHEQKSLQMFFLSFFSEFKLEESGNIQENSENLITKIDGKIVKLMVEILTLENNEEIFTVPSKRSKRKNPSILKQEDLLFGQITANTLGFYYKNKNRRKYIHFFANDVWFFQFLLIRSSRIFYNLEIYNHGAFRNVREAKIIPWENQVIGELPVLALKLGSKQKSLAHLWIKRIIQNP</sequence>
<comment type="caution">
    <text evidence="3">The sequence shown here is derived from an EMBL/GenBank/DDBJ whole genome shotgun (WGS) entry which is preliminary data.</text>
</comment>
<evidence type="ECO:0000313" key="4">
    <source>
        <dbReference type="Proteomes" id="UP000324748"/>
    </source>
</evidence>
<dbReference type="EMBL" id="VSWC01000079">
    <property type="protein sequence ID" value="KAA1094427.1"/>
    <property type="molecule type" value="Genomic_DNA"/>
</dbReference>
<keyword evidence="4" id="KW-1185">Reference proteome</keyword>
<protein>
    <submittedName>
        <fullName evidence="3">Uncharacterized protein</fullName>
    </submittedName>
</protein>